<dbReference type="PIRSF" id="PIRSF004810">
    <property type="entry name" value="ChrA"/>
    <property type="match status" value="1"/>
</dbReference>
<accession>A0ABX5F5M5</accession>
<feature type="region of interest" description="Disordered" evidence="7">
    <location>
        <begin position="189"/>
        <end position="209"/>
    </location>
</feature>
<comment type="subcellular location">
    <subcellularLocation>
        <location evidence="1">Cell membrane</location>
        <topology evidence="1">Multi-pass membrane protein</topology>
    </subcellularLocation>
</comment>
<keyword evidence="5 8" id="KW-1133">Transmembrane helix</keyword>
<protein>
    <submittedName>
        <fullName evidence="9">Chromate transporter</fullName>
    </submittedName>
</protein>
<dbReference type="Proteomes" id="UP000238218">
    <property type="component" value="Unassembled WGS sequence"/>
</dbReference>
<dbReference type="InterPro" id="IPR003370">
    <property type="entry name" value="Chromate_transpt"/>
</dbReference>
<keyword evidence="10" id="KW-1185">Reference proteome</keyword>
<feature type="transmembrane region" description="Helical" evidence="8">
    <location>
        <begin position="222"/>
        <end position="244"/>
    </location>
</feature>
<evidence type="ECO:0000256" key="1">
    <source>
        <dbReference type="ARBA" id="ARBA00004651"/>
    </source>
</evidence>
<evidence type="ECO:0000256" key="5">
    <source>
        <dbReference type="ARBA" id="ARBA00022989"/>
    </source>
</evidence>
<comment type="similarity">
    <text evidence="2">Belongs to the chromate ion transporter (CHR) (TC 2.A.51) family.</text>
</comment>
<feature type="transmembrane region" description="Helical" evidence="8">
    <location>
        <begin position="80"/>
        <end position="104"/>
    </location>
</feature>
<evidence type="ECO:0000256" key="8">
    <source>
        <dbReference type="SAM" id="Phobius"/>
    </source>
</evidence>
<feature type="transmembrane region" description="Helical" evidence="8">
    <location>
        <begin position="362"/>
        <end position="385"/>
    </location>
</feature>
<keyword evidence="4 8" id="KW-0812">Transmembrane</keyword>
<dbReference type="PANTHER" id="PTHR33567:SF3">
    <property type="entry name" value="CHROMATE ION TRANSPORTER (EUROFUNG)"/>
    <property type="match status" value="1"/>
</dbReference>
<evidence type="ECO:0000313" key="10">
    <source>
        <dbReference type="Proteomes" id="UP000238218"/>
    </source>
</evidence>
<dbReference type="NCBIfam" id="TIGR00937">
    <property type="entry name" value="2A51"/>
    <property type="match status" value="1"/>
</dbReference>
<evidence type="ECO:0000256" key="2">
    <source>
        <dbReference type="ARBA" id="ARBA00005262"/>
    </source>
</evidence>
<keyword evidence="6 8" id="KW-0472">Membrane</keyword>
<evidence type="ECO:0000256" key="7">
    <source>
        <dbReference type="SAM" id="MobiDB-lite"/>
    </source>
</evidence>
<feature type="transmembrane region" description="Helical" evidence="8">
    <location>
        <begin position="324"/>
        <end position="350"/>
    </location>
</feature>
<feature type="transmembrane region" description="Helical" evidence="8">
    <location>
        <begin position="143"/>
        <end position="174"/>
    </location>
</feature>
<feature type="transmembrane region" description="Helical" evidence="8">
    <location>
        <begin position="13"/>
        <end position="37"/>
    </location>
</feature>
<evidence type="ECO:0000256" key="6">
    <source>
        <dbReference type="ARBA" id="ARBA00023136"/>
    </source>
</evidence>
<reference evidence="9 10" key="1">
    <citation type="submission" date="2018-02" db="EMBL/GenBank/DDBJ databases">
        <authorList>
            <person name="Moore K."/>
            <person name="Momper L."/>
        </authorList>
    </citation>
    <scope>NUCLEOTIDE SEQUENCE [LARGE SCALE GENOMIC DNA]</scope>
    <source>
        <strain evidence="9 10">CCALA 015</strain>
    </source>
</reference>
<organism evidence="9 10">
    <name type="scientific">Aphanothece cf. minutissima CCALA 015</name>
    <dbReference type="NCBI Taxonomy" id="2107695"/>
    <lineage>
        <taxon>Bacteria</taxon>
        <taxon>Bacillati</taxon>
        <taxon>Cyanobacteriota</taxon>
        <taxon>Cyanophyceae</taxon>
        <taxon>Oscillatoriophycideae</taxon>
        <taxon>Chroococcales</taxon>
        <taxon>Aphanothecaceae</taxon>
        <taxon>Aphanothece</taxon>
    </lineage>
</organism>
<evidence type="ECO:0000256" key="4">
    <source>
        <dbReference type="ARBA" id="ARBA00022692"/>
    </source>
</evidence>
<reference evidence="9 10" key="2">
    <citation type="submission" date="2018-03" db="EMBL/GenBank/DDBJ databases">
        <title>The ancient ancestry and fast evolution of plastids.</title>
        <authorList>
            <person name="Moore K.R."/>
            <person name="Magnabosco C."/>
            <person name="Momper L."/>
            <person name="Gold D.A."/>
            <person name="Bosak T."/>
            <person name="Fournier G.P."/>
        </authorList>
    </citation>
    <scope>NUCLEOTIDE SEQUENCE [LARGE SCALE GENOMIC DNA]</scope>
    <source>
        <strain evidence="9 10">CCALA 015</strain>
    </source>
</reference>
<gene>
    <name evidence="9" type="ORF">C7B81_13410</name>
</gene>
<feature type="transmembrane region" description="Helical" evidence="8">
    <location>
        <begin position="397"/>
        <end position="420"/>
    </location>
</feature>
<proteinExistence type="inferred from homology"/>
<dbReference type="Pfam" id="PF02417">
    <property type="entry name" value="Chromate_transp"/>
    <property type="match status" value="2"/>
</dbReference>
<dbReference type="InterPro" id="IPR014047">
    <property type="entry name" value="Chr_Tranpt_l_chain"/>
</dbReference>
<feature type="transmembrane region" description="Helical" evidence="8">
    <location>
        <begin position="110"/>
        <end position="131"/>
    </location>
</feature>
<comment type="caution">
    <text evidence="9">The sequence shown here is derived from an EMBL/GenBank/DDBJ whole genome shotgun (WGS) entry which is preliminary data.</text>
</comment>
<feature type="transmembrane region" description="Helical" evidence="8">
    <location>
        <begin position="256"/>
        <end position="276"/>
    </location>
</feature>
<evidence type="ECO:0000256" key="3">
    <source>
        <dbReference type="ARBA" id="ARBA00022475"/>
    </source>
</evidence>
<keyword evidence="3" id="KW-1003">Cell membrane</keyword>
<name>A0ABX5F5M5_9CHRO</name>
<dbReference type="EMBL" id="PVWP01000009">
    <property type="protein sequence ID" value="PSB36590.1"/>
    <property type="molecule type" value="Genomic_DNA"/>
</dbReference>
<sequence>MKDPFSLTTAARFWLRLGLVSFGGPAGQIALLHAELVERRRWLSERRFLHALNYCMLLPGPEATQLATYLGWLMHGLGGALVAGGLFLLPSVVVLLSLSAIYALWGQLPLLAAVFWALKPAVLGIVLQAAWRLGRRTLHNPALALIAAAACLALAVGRVPYPALIIATALVGWIGGRLRPALFRGPAPRTSAASGAAPTPEAALHGDDTPTPAHARFRWPGLGLTLLGGGAALGLPLALLTLAGGWDGQLATMARFFFKVALVSFGGAYAVLPYVAQGAVETYGWLDAAQMVDGLALGETTPGPLIMVVAFVGFMGGWNGSGTLAAGVAAALVVVWFTFLPSFLFILAGGPLVEASREDLRVGAPLTAITAAVVGVIVSLALYLAGPALAPGGAPDVGSVLVLLVAVVLLSRGLGALPVIGAATAVGLGRWWLSGGG</sequence>
<dbReference type="PANTHER" id="PTHR33567">
    <property type="entry name" value="CHROMATE ION TRANSPORTER (EUROFUNG)"/>
    <property type="match status" value="1"/>
</dbReference>
<evidence type="ECO:0000313" key="9">
    <source>
        <dbReference type="EMBL" id="PSB36590.1"/>
    </source>
</evidence>
<feature type="compositionally biased region" description="Low complexity" evidence="7">
    <location>
        <begin position="189"/>
        <end position="203"/>
    </location>
</feature>